<keyword evidence="13" id="KW-1185">Reference proteome</keyword>
<dbReference type="STRING" id="74557.A0A1V9YY15"/>
<keyword evidence="1 10" id="KW-0723">Serine/threonine-protein kinase</keyword>
<feature type="active site" description="Proton acceptor" evidence="6">
    <location>
        <position position="142"/>
    </location>
</feature>
<feature type="binding site" evidence="7 9">
    <location>
        <position position="48"/>
    </location>
    <ligand>
        <name>ATP</name>
        <dbReference type="ChEBI" id="CHEBI:30616"/>
    </ligand>
</feature>
<evidence type="ECO:0000256" key="3">
    <source>
        <dbReference type="ARBA" id="ARBA00022741"/>
    </source>
</evidence>
<feature type="domain" description="Protein kinase" evidence="11">
    <location>
        <begin position="19"/>
        <end position="261"/>
    </location>
</feature>
<dbReference type="GO" id="GO:0005524">
    <property type="term" value="F:ATP binding"/>
    <property type="evidence" value="ECO:0007669"/>
    <property type="project" value="UniProtKB-UniRule"/>
</dbReference>
<evidence type="ECO:0000256" key="10">
    <source>
        <dbReference type="RuleBase" id="RU000304"/>
    </source>
</evidence>
<feature type="binding site" evidence="7">
    <location>
        <position position="164"/>
    </location>
    <ligand>
        <name>ATP</name>
        <dbReference type="ChEBI" id="CHEBI:30616"/>
    </ligand>
</feature>
<keyword evidence="3 7" id="KW-0547">Nucleotide-binding</keyword>
<protein>
    <submittedName>
        <fullName evidence="12">Calcium/calmodulin dependent protein kinase</fullName>
    </submittedName>
</protein>
<dbReference type="PROSITE" id="PS00108">
    <property type="entry name" value="PROTEIN_KINASE_ST"/>
    <property type="match status" value="1"/>
</dbReference>
<reference evidence="12 13" key="1">
    <citation type="journal article" date="2014" name="Genome Biol. Evol.">
        <title>The secreted proteins of Achlya hypogyna and Thraustotheca clavata identify the ancestral oomycete secretome and reveal gene acquisitions by horizontal gene transfer.</title>
        <authorList>
            <person name="Misner I."/>
            <person name="Blouin N."/>
            <person name="Leonard G."/>
            <person name="Richards T.A."/>
            <person name="Lane C.E."/>
        </authorList>
    </citation>
    <scope>NUCLEOTIDE SEQUENCE [LARGE SCALE GENOMIC DNA]</scope>
    <source>
        <strain evidence="12 13">ATCC 34112</strain>
    </source>
</reference>
<accession>A0A1V9YY15</accession>
<organism evidence="12 13">
    <name type="scientific">Thraustotheca clavata</name>
    <dbReference type="NCBI Taxonomy" id="74557"/>
    <lineage>
        <taxon>Eukaryota</taxon>
        <taxon>Sar</taxon>
        <taxon>Stramenopiles</taxon>
        <taxon>Oomycota</taxon>
        <taxon>Saprolegniomycetes</taxon>
        <taxon>Saprolegniales</taxon>
        <taxon>Achlyaceae</taxon>
        <taxon>Thraustotheca</taxon>
    </lineage>
</organism>
<evidence type="ECO:0000256" key="2">
    <source>
        <dbReference type="ARBA" id="ARBA00022679"/>
    </source>
</evidence>
<dbReference type="PROSITE" id="PS00107">
    <property type="entry name" value="PROTEIN_KINASE_ATP"/>
    <property type="match status" value="1"/>
</dbReference>
<dbReference type="EMBL" id="JNBS01002501">
    <property type="protein sequence ID" value="OQR90704.1"/>
    <property type="molecule type" value="Genomic_DNA"/>
</dbReference>
<evidence type="ECO:0000256" key="8">
    <source>
        <dbReference type="PIRSR" id="PIRSR630616-3"/>
    </source>
</evidence>
<comment type="caution">
    <text evidence="12">The sequence shown here is derived from an EMBL/GenBank/DDBJ whole genome shotgun (WGS) entry which is preliminary data.</text>
</comment>
<comment type="similarity">
    <text evidence="10">Belongs to the protein kinase superfamily.</text>
</comment>
<dbReference type="PANTHER" id="PTHR24350">
    <property type="entry name" value="SERINE/THREONINE-PROTEIN KINASE IAL-RELATED"/>
    <property type="match status" value="1"/>
</dbReference>
<feature type="cross-link" description="Glycyl lysine isopeptide (Lys-Gly) (interchain with G-Cter in SUMO2)" evidence="8">
    <location>
        <position position="144"/>
    </location>
</feature>
<name>A0A1V9YY15_9STRA</name>
<dbReference type="FunFam" id="1.10.510.10:FF:000571">
    <property type="entry name" value="Maternal embryonic leucine zipper kinase"/>
    <property type="match status" value="1"/>
</dbReference>
<dbReference type="InterPro" id="IPR011009">
    <property type="entry name" value="Kinase-like_dom_sf"/>
</dbReference>
<evidence type="ECO:0000256" key="4">
    <source>
        <dbReference type="ARBA" id="ARBA00022777"/>
    </source>
</evidence>
<dbReference type="SMART" id="SM00220">
    <property type="entry name" value="S_TKc"/>
    <property type="match status" value="1"/>
</dbReference>
<dbReference type="Pfam" id="PF00069">
    <property type="entry name" value="Pkinase"/>
    <property type="match status" value="1"/>
</dbReference>
<evidence type="ECO:0000256" key="9">
    <source>
        <dbReference type="PROSITE-ProRule" id="PRU10141"/>
    </source>
</evidence>
<dbReference type="SUPFAM" id="SSF56112">
    <property type="entry name" value="Protein kinase-like (PK-like)"/>
    <property type="match status" value="1"/>
</dbReference>
<dbReference type="InterPro" id="IPR000719">
    <property type="entry name" value="Prot_kinase_dom"/>
</dbReference>
<dbReference type="InterPro" id="IPR008271">
    <property type="entry name" value="Ser/Thr_kinase_AS"/>
</dbReference>
<sequence length="302" mass="33689">MKTTTKFETFKPLSLTETYELGALLGSGAFGNVRAATRIGTQNRVAVKQIVRGAEETAKLMNIRREVGALKALRGHPNISQLVDYFEEGDTASLVMNLAEHGNLYDFACKHKIMSEDVVKQVARQLLQAVAYCHEKNIVHRDIKPDNILISDIDGTKLTVELADFGLATDTIHPLKRTCGTPIYMAPEMLEFAMYGKAVDIWSLGATIYFLLTKQLPQYGSVSKLCFDHLSVEAKQFILKMLQVDPAKRSSAMELLCDPWLTSQCELLIVKATNNFEKNESMTKSLTKSDLDMKNEADCSEL</sequence>
<dbReference type="Proteomes" id="UP000243217">
    <property type="component" value="Unassembled WGS sequence"/>
</dbReference>
<evidence type="ECO:0000256" key="5">
    <source>
        <dbReference type="ARBA" id="ARBA00022840"/>
    </source>
</evidence>
<dbReference type="InterPro" id="IPR030616">
    <property type="entry name" value="Aur-like"/>
</dbReference>
<dbReference type="PROSITE" id="PS50011">
    <property type="entry name" value="PROTEIN_KINASE_DOM"/>
    <property type="match status" value="1"/>
</dbReference>
<evidence type="ECO:0000259" key="11">
    <source>
        <dbReference type="PROSITE" id="PS50011"/>
    </source>
</evidence>
<dbReference type="InterPro" id="IPR017441">
    <property type="entry name" value="Protein_kinase_ATP_BS"/>
</dbReference>
<keyword evidence="2" id="KW-0808">Transferase</keyword>
<keyword evidence="4 12" id="KW-0418">Kinase</keyword>
<dbReference type="OrthoDB" id="40902at2759"/>
<dbReference type="GO" id="GO:0004674">
    <property type="term" value="F:protein serine/threonine kinase activity"/>
    <property type="evidence" value="ECO:0007669"/>
    <property type="project" value="UniProtKB-KW"/>
</dbReference>
<dbReference type="AlphaFoldDB" id="A0A1V9YY15"/>
<evidence type="ECO:0000256" key="6">
    <source>
        <dbReference type="PIRSR" id="PIRSR630616-1"/>
    </source>
</evidence>
<evidence type="ECO:0000256" key="7">
    <source>
        <dbReference type="PIRSR" id="PIRSR630616-2"/>
    </source>
</evidence>
<evidence type="ECO:0000313" key="12">
    <source>
        <dbReference type="EMBL" id="OQR90704.1"/>
    </source>
</evidence>
<dbReference type="Gene3D" id="1.10.510.10">
    <property type="entry name" value="Transferase(Phosphotransferase) domain 1"/>
    <property type="match status" value="1"/>
</dbReference>
<keyword evidence="5 7" id="KW-0067">ATP-binding</keyword>
<evidence type="ECO:0000256" key="1">
    <source>
        <dbReference type="ARBA" id="ARBA00022527"/>
    </source>
</evidence>
<proteinExistence type="inferred from homology"/>
<gene>
    <name evidence="12" type="ORF">THRCLA_09229</name>
</gene>
<evidence type="ECO:0000313" key="13">
    <source>
        <dbReference type="Proteomes" id="UP000243217"/>
    </source>
</evidence>